<name>A0ABP0E8U5_9ASCO</name>
<evidence type="ECO:0000256" key="1">
    <source>
        <dbReference type="SAM" id="MobiDB-lite"/>
    </source>
</evidence>
<feature type="region of interest" description="Disordered" evidence="1">
    <location>
        <begin position="1"/>
        <end position="26"/>
    </location>
</feature>
<evidence type="ECO:0000313" key="2">
    <source>
        <dbReference type="EMBL" id="CAK7892594.1"/>
    </source>
</evidence>
<proteinExistence type="predicted"/>
<evidence type="ECO:0000313" key="3">
    <source>
        <dbReference type="Proteomes" id="UP001497600"/>
    </source>
</evidence>
<dbReference type="PANTHER" id="PTHR43102">
    <property type="entry name" value="SLR1143 PROTEIN"/>
    <property type="match status" value="1"/>
</dbReference>
<sequence length="507" mass="57707">MDRLNQLASSCYSPTKSKPTGKNGKSTIKFIAPNDERHVEPITLTVAHFLDAYSKGKWNLSNVPCPPCYTDQRLFQSPECYNESSRLRLVEQYSRLPHWKERPVFKKIVSKIRKELGINGVSISTVESTRTIIKFEHLLDMSDIPRIASIDSHTILSQGYFLLLDASKDWRTMQNPFITGVPHIKFYLGVPILTKSGAAIGALSIFDSIVKKDFAIEKIKILQGFAKEIIKVLDTPIEQVKSENGKATLNEEIDGIKNLTLKIGRATSKGEQMTIFEKDGSGGPYTQNHSFRFSRYNRNDRNHLKQNQLLLEKLMNAGTLKNSATALSRYISTTYEVDFVYILEIRIAELYQIKKEYFPSKEKQVDSEKFKHASKLVRGDKSANDYITRIIGVHGCNYTNLSFESDIHYNAFTSEFGIFYHSNRETALYNEGIIMPFFRHNSKIVRKHRIKSANSVNEDGNIDVFLRSGGYLIGCFNECSKNEAFSANKISSMFECAGILRKIYISN</sequence>
<evidence type="ECO:0008006" key="4">
    <source>
        <dbReference type="Google" id="ProtNLM"/>
    </source>
</evidence>
<protein>
    <recommendedName>
        <fullName evidence="4">GAF domain-containing protein</fullName>
    </recommendedName>
</protein>
<organism evidence="2 3">
    <name type="scientific">[Candida] anglica</name>
    <dbReference type="NCBI Taxonomy" id="148631"/>
    <lineage>
        <taxon>Eukaryota</taxon>
        <taxon>Fungi</taxon>
        <taxon>Dikarya</taxon>
        <taxon>Ascomycota</taxon>
        <taxon>Saccharomycotina</taxon>
        <taxon>Pichiomycetes</taxon>
        <taxon>Debaryomycetaceae</taxon>
        <taxon>Kurtzmaniella</taxon>
    </lineage>
</organism>
<keyword evidence="3" id="KW-1185">Reference proteome</keyword>
<dbReference type="SUPFAM" id="SSF55781">
    <property type="entry name" value="GAF domain-like"/>
    <property type="match status" value="1"/>
</dbReference>
<accession>A0ABP0E8U5</accession>
<dbReference type="Proteomes" id="UP001497600">
    <property type="component" value="Chromosome A"/>
</dbReference>
<dbReference type="PANTHER" id="PTHR43102:SF2">
    <property type="entry name" value="GAF DOMAIN-CONTAINING PROTEIN"/>
    <property type="match status" value="1"/>
</dbReference>
<dbReference type="InterPro" id="IPR029016">
    <property type="entry name" value="GAF-like_dom_sf"/>
</dbReference>
<reference evidence="2 3" key="1">
    <citation type="submission" date="2024-01" db="EMBL/GenBank/DDBJ databases">
        <authorList>
            <consortium name="Genoscope - CEA"/>
            <person name="William W."/>
        </authorList>
    </citation>
    <scope>NUCLEOTIDE SEQUENCE [LARGE SCALE GENOMIC DNA]</scope>
    <source>
        <strain evidence="2 3">29B2s-10</strain>
    </source>
</reference>
<dbReference type="EMBL" id="OZ004253">
    <property type="protein sequence ID" value="CAK7892594.1"/>
    <property type="molecule type" value="Genomic_DNA"/>
</dbReference>
<dbReference type="Gene3D" id="3.30.450.40">
    <property type="match status" value="1"/>
</dbReference>
<gene>
    <name evidence="2" type="ORF">CAAN4_A03576</name>
</gene>